<feature type="transmembrane region" description="Helical" evidence="1">
    <location>
        <begin position="21"/>
        <end position="38"/>
    </location>
</feature>
<keyword evidence="1" id="KW-0472">Membrane</keyword>
<evidence type="ECO:0000313" key="3">
    <source>
        <dbReference type="EMBL" id="QFU84938.1"/>
    </source>
</evidence>
<keyword evidence="3" id="KW-0614">Plasmid</keyword>
<evidence type="ECO:0000259" key="2">
    <source>
        <dbReference type="Pfam" id="PF07760"/>
    </source>
</evidence>
<feature type="transmembrane region" description="Helical" evidence="1">
    <location>
        <begin position="44"/>
        <end position="66"/>
    </location>
</feature>
<dbReference type="RefSeq" id="WP_152944496.1">
    <property type="nucleotide sequence ID" value="NZ_CP045491.1"/>
</dbReference>
<feature type="transmembrane region" description="Helical" evidence="1">
    <location>
        <begin position="170"/>
        <end position="194"/>
    </location>
</feature>
<feature type="transmembrane region" description="Helical" evidence="1">
    <location>
        <begin position="94"/>
        <end position="112"/>
    </location>
</feature>
<dbReference type="OrthoDB" id="82282at2157"/>
<dbReference type="Proteomes" id="UP000326170">
    <property type="component" value="Plasmid unnamed3"/>
</dbReference>
<dbReference type="Pfam" id="PF07760">
    <property type="entry name" value="DUF1616"/>
    <property type="match status" value="1"/>
</dbReference>
<feature type="domain" description="DUF1616" evidence="2">
    <location>
        <begin position="25"/>
        <end position="324"/>
    </location>
</feature>
<accession>A0A5P9P9Y9</accession>
<dbReference type="KEGG" id="nas:GCU68_20665"/>
<dbReference type="InterPro" id="IPR011674">
    <property type="entry name" value="DUF1616"/>
</dbReference>
<name>A0A5P9P9Y9_9EURY</name>
<dbReference type="EMBL" id="CP045491">
    <property type="protein sequence ID" value="QFU84938.1"/>
    <property type="molecule type" value="Genomic_DNA"/>
</dbReference>
<proteinExistence type="predicted"/>
<protein>
    <submittedName>
        <fullName evidence="3">DUF1616 domain-containing protein</fullName>
    </submittedName>
</protein>
<gene>
    <name evidence="3" type="ORF">GCU68_20665</name>
</gene>
<dbReference type="AlphaFoldDB" id="A0A5P9P9Y9"/>
<geneLocation type="plasmid" evidence="3 4">
    <name>unnamed3</name>
</geneLocation>
<keyword evidence="1" id="KW-0812">Transmembrane</keyword>
<keyword evidence="1" id="KW-1133">Transmembrane helix</keyword>
<evidence type="ECO:0000256" key="1">
    <source>
        <dbReference type="SAM" id="Phobius"/>
    </source>
</evidence>
<feature type="transmembrane region" description="Helical" evidence="1">
    <location>
        <begin position="118"/>
        <end position="141"/>
    </location>
</feature>
<organism evidence="3 4">
    <name type="scientific">Natronorubrum aibiense</name>
    <dbReference type="NCBI Taxonomy" id="348826"/>
    <lineage>
        <taxon>Archaea</taxon>
        <taxon>Methanobacteriati</taxon>
        <taxon>Methanobacteriota</taxon>
        <taxon>Stenosarchaea group</taxon>
        <taxon>Halobacteria</taxon>
        <taxon>Halobacteriales</taxon>
        <taxon>Natrialbaceae</taxon>
        <taxon>Natronorubrum</taxon>
    </lineage>
</organism>
<reference evidence="3 4" key="1">
    <citation type="journal article" date="2007" name="Int. J. Syst. Evol. Microbiol.">
        <title>Natronorubrum sulfidifaciens sp. nov., an extremely haloalkaliphilic archaeon isolated from Aiding salt lake in Xin-Jiang, China.</title>
        <authorList>
            <person name="Cui H.L."/>
            <person name="Tohty D."/>
            <person name="Liu H.C."/>
            <person name="Liu S.J."/>
            <person name="Oren A."/>
            <person name="Zhou P.J."/>
        </authorList>
    </citation>
    <scope>NUCLEOTIDE SEQUENCE [LARGE SCALE GENOMIC DNA]</scope>
    <source>
        <strain evidence="3 4">7-3</strain>
        <plasmid evidence="3">unnamed3</plasmid>
    </source>
</reference>
<dbReference type="GeneID" id="42303475"/>
<keyword evidence="4" id="KW-1185">Reference proteome</keyword>
<evidence type="ECO:0000313" key="4">
    <source>
        <dbReference type="Proteomes" id="UP000326170"/>
    </source>
</evidence>
<sequence length="331" mass="34949">MSHGTSTLTRFGAVRNYPADLAAVSIGAAVAYAIVTSFQEGSGLRLLVTFPLALFLPGYALVSVLFPATARNVQDATSTSVDTRPRGIDVVERLGLSVALSLTIVPIVALVLPVTQLGFTTVSTAATLALVTIVLAQMGVVRRLRTPETERFTVSPVASLTRLRGDETGITLSSAVLVLAVGLAVGALLVGFLAPVSTGGFTELALYGENEDGELVAGEVDSAIEPGESVPMTVSVDNQEGEETEYTVVVQQQRIEDGEIVERTQLEEFGTTLADNTTETSDVNVTPTLEDGESVRISVLLYQGDPPAEPTNENAEEDTFVWVTTEESTDE</sequence>